<keyword evidence="2" id="KW-1185">Reference proteome</keyword>
<proteinExistence type="predicted"/>
<protein>
    <submittedName>
        <fullName evidence="1">Uncharacterized protein</fullName>
    </submittedName>
</protein>
<comment type="caution">
    <text evidence="1">The sequence shown here is derived from an EMBL/GenBank/DDBJ whole genome shotgun (WGS) entry which is preliminary data.</text>
</comment>
<accession>A0AAV9I745</accession>
<gene>
    <name evidence="1" type="ORF">GAYE_HPESCF16G0177</name>
</gene>
<organism evidence="1 2">
    <name type="scientific">Galdieria yellowstonensis</name>
    <dbReference type="NCBI Taxonomy" id="3028027"/>
    <lineage>
        <taxon>Eukaryota</taxon>
        <taxon>Rhodophyta</taxon>
        <taxon>Bangiophyceae</taxon>
        <taxon>Galdieriales</taxon>
        <taxon>Galdieriaceae</taxon>
        <taxon>Galdieria</taxon>
    </lineage>
</organism>
<dbReference type="Proteomes" id="UP001300502">
    <property type="component" value="Unassembled WGS sequence"/>
</dbReference>
<dbReference type="AlphaFoldDB" id="A0AAV9I745"/>
<reference evidence="1 2" key="1">
    <citation type="submission" date="2022-07" db="EMBL/GenBank/DDBJ databases">
        <title>Genome-wide signatures of adaptation to extreme environments.</title>
        <authorList>
            <person name="Cho C.H."/>
            <person name="Yoon H.S."/>
        </authorList>
    </citation>
    <scope>NUCLEOTIDE SEQUENCE [LARGE SCALE GENOMIC DNA]</scope>
    <source>
        <strain evidence="1 2">108.79 E11</strain>
    </source>
</reference>
<evidence type="ECO:0000313" key="1">
    <source>
        <dbReference type="EMBL" id="KAK4522297.1"/>
    </source>
</evidence>
<name>A0AAV9I745_9RHOD</name>
<dbReference type="EMBL" id="JANCYU010000003">
    <property type="protein sequence ID" value="KAK4522297.1"/>
    <property type="molecule type" value="Genomic_DNA"/>
</dbReference>
<evidence type="ECO:0000313" key="2">
    <source>
        <dbReference type="Proteomes" id="UP001300502"/>
    </source>
</evidence>
<sequence>MSSFHKRNLLAYAHYASDHTTGKGKGAITFQFEPHKPAFDLEFTYGPTKATRTYASYSAEQSRVKHIGIEHSFTCFGKRQLLDGTWLPSRDSCNLKYSLNVDKRNQLTSYFGFRKISKKNWEKVSDRYEVISRLDSNNSIRIQYDVQMKATKAKLSHKLDAQNVVEGEYSYLSKQRQSGSIGWKRSINSANNLNMTADWGPRKFMVEWINKTADGPWTIKAQTPFDKPFHEVELSIKRRLEFLSQQSGSR</sequence>